<dbReference type="InterPro" id="IPR036390">
    <property type="entry name" value="WH_DNA-bd_sf"/>
</dbReference>
<sequence length="186" mass="20545">MRFGMGYGAWTGGHHSRRGHHGMGEDGEGRRGRRRVFDGGELRLVLLRLIADQPRHGYDLIRAIEERTGGAYAPSPGVIYPTLTLLDDMGLIGEQQSEGAKKLFAVTPAGEAHLAERTDEIDGLFARLDALGEHRARTEGGSIRRAMGNLRQVLVNRMSEGDVDEDRLHAIVQVIDEAAQKIERLK</sequence>
<reference evidence="2 3" key="1">
    <citation type="submission" date="2021-08" db="EMBL/GenBank/DDBJ databases">
        <authorList>
            <person name="Tuo L."/>
        </authorList>
    </citation>
    <scope>NUCLEOTIDE SEQUENCE [LARGE SCALE GENOMIC DNA]</scope>
    <source>
        <strain evidence="2 3">JCM 31229</strain>
    </source>
</reference>
<dbReference type="Gene3D" id="1.10.10.10">
    <property type="entry name" value="Winged helix-like DNA-binding domain superfamily/Winged helix DNA-binding domain"/>
    <property type="match status" value="1"/>
</dbReference>
<name>A0ABS7PLI1_9SPHN</name>
<dbReference type="InterPro" id="IPR036388">
    <property type="entry name" value="WH-like_DNA-bd_sf"/>
</dbReference>
<dbReference type="InterPro" id="IPR005149">
    <property type="entry name" value="Tscrpt_reg_PadR_N"/>
</dbReference>
<gene>
    <name evidence="2" type="ORF">K7G82_07730</name>
</gene>
<evidence type="ECO:0000313" key="3">
    <source>
        <dbReference type="Proteomes" id="UP000706039"/>
    </source>
</evidence>
<dbReference type="RefSeq" id="WP_222989277.1">
    <property type="nucleotide sequence ID" value="NZ_JAINVV010000004.1"/>
</dbReference>
<comment type="caution">
    <text evidence="2">The sequence shown here is derived from an EMBL/GenBank/DDBJ whole genome shotgun (WGS) entry which is preliminary data.</text>
</comment>
<evidence type="ECO:0000259" key="1">
    <source>
        <dbReference type="Pfam" id="PF03551"/>
    </source>
</evidence>
<accession>A0ABS7PLI1</accession>
<proteinExistence type="predicted"/>
<evidence type="ECO:0000313" key="2">
    <source>
        <dbReference type="EMBL" id="MBY8822174.1"/>
    </source>
</evidence>
<dbReference type="Pfam" id="PF03551">
    <property type="entry name" value="PadR"/>
    <property type="match status" value="1"/>
</dbReference>
<dbReference type="PANTHER" id="PTHR43252:SF7">
    <property type="entry name" value="TRANSCRIPTIONAL REGULATOR YQJI"/>
    <property type="match status" value="1"/>
</dbReference>
<feature type="domain" description="Transcription regulator PadR N-terminal" evidence="1">
    <location>
        <begin position="46"/>
        <end position="116"/>
    </location>
</feature>
<dbReference type="PANTHER" id="PTHR43252">
    <property type="entry name" value="TRANSCRIPTIONAL REGULATOR YQJI"/>
    <property type="match status" value="1"/>
</dbReference>
<dbReference type="Proteomes" id="UP000706039">
    <property type="component" value="Unassembled WGS sequence"/>
</dbReference>
<organism evidence="2 3">
    <name type="scientific">Sphingomonas colocasiae</name>
    <dbReference type="NCBI Taxonomy" id="1848973"/>
    <lineage>
        <taxon>Bacteria</taxon>
        <taxon>Pseudomonadati</taxon>
        <taxon>Pseudomonadota</taxon>
        <taxon>Alphaproteobacteria</taxon>
        <taxon>Sphingomonadales</taxon>
        <taxon>Sphingomonadaceae</taxon>
        <taxon>Sphingomonas</taxon>
    </lineage>
</organism>
<protein>
    <submittedName>
        <fullName evidence="2">PadR family transcriptional regulator</fullName>
    </submittedName>
</protein>
<dbReference type="EMBL" id="JAINVV010000004">
    <property type="protein sequence ID" value="MBY8822174.1"/>
    <property type="molecule type" value="Genomic_DNA"/>
</dbReference>
<keyword evidence="3" id="KW-1185">Reference proteome</keyword>
<dbReference type="SUPFAM" id="SSF46785">
    <property type="entry name" value="Winged helix' DNA-binding domain"/>
    <property type="match status" value="1"/>
</dbReference>